<dbReference type="InterPro" id="IPR025645">
    <property type="entry name" value="DUF4349"/>
</dbReference>
<sequence length="285" mass="32727">MRHIFYLVVFVLILSGCNKADASYEDNMIVSAVKIPAKAESVAYDRKDDVASPQQPPPPAPKDKQQIEQKIIKEATLKFETDNLEKAFAQIQKAVANSKARIINDSEGKDFATQFRNLTIKVPSQNFDRFINDVSKGVSYFEVKNISAQDVTEQYIDLTSRLKTKKKLEERYLEILKKANKVSEILEIEEQISNIREEIEAKEGQLKYLESRVSDSTITIEFYKTIAEKEGVKISYGSKLWSAIESGFYSLSDLLLSLLSAWPFVILFVVFAYFIRKRLKRRKKE</sequence>
<dbReference type="AlphaFoldDB" id="A0A9X1HBJ9"/>
<feature type="transmembrane region" description="Helical" evidence="3">
    <location>
        <begin position="254"/>
        <end position="275"/>
    </location>
</feature>
<dbReference type="Pfam" id="PF14257">
    <property type="entry name" value="DUF4349"/>
    <property type="match status" value="1"/>
</dbReference>
<evidence type="ECO:0000313" key="7">
    <source>
        <dbReference type="Proteomes" id="UP001139366"/>
    </source>
</evidence>
<feature type="signal peptide" evidence="4">
    <location>
        <begin position="1"/>
        <end position="22"/>
    </location>
</feature>
<reference evidence="6 7" key="1">
    <citation type="journal article" date="2023" name="Antonie Van Leeuwenhoek">
        <title>Flavobacterium potami sp. nov., a multi-metal resistance genes harbouring bacterium isolated from shallow river silt.</title>
        <authorList>
            <person name="Li S."/>
            <person name="Mao S."/>
            <person name="Mu W."/>
            <person name="Guo B."/>
            <person name="Li C."/>
            <person name="Zhu Q."/>
            <person name="Hou X."/>
            <person name="Zhao Y."/>
            <person name="Wei S."/>
            <person name="Liu H."/>
            <person name="Liu A."/>
        </authorList>
    </citation>
    <scope>NUCLEOTIDE SEQUENCE [LARGE SCALE GENOMIC DNA]</scope>
    <source>
        <strain evidence="6 7">17A</strain>
    </source>
</reference>
<keyword evidence="3" id="KW-0472">Membrane</keyword>
<keyword evidence="1" id="KW-0175">Coiled coil</keyword>
<dbReference type="RefSeq" id="WP_223706424.1">
    <property type="nucleotide sequence ID" value="NZ_JAINUY010000004.1"/>
</dbReference>
<feature type="coiled-coil region" evidence="1">
    <location>
        <begin position="178"/>
        <end position="212"/>
    </location>
</feature>
<keyword evidence="3" id="KW-0812">Transmembrane</keyword>
<keyword evidence="3" id="KW-1133">Transmembrane helix</keyword>
<dbReference type="Proteomes" id="UP001139366">
    <property type="component" value="Unassembled WGS sequence"/>
</dbReference>
<evidence type="ECO:0000256" key="2">
    <source>
        <dbReference type="SAM" id="MobiDB-lite"/>
    </source>
</evidence>
<feature type="region of interest" description="Disordered" evidence="2">
    <location>
        <begin position="45"/>
        <end position="66"/>
    </location>
</feature>
<keyword evidence="7" id="KW-1185">Reference proteome</keyword>
<evidence type="ECO:0000256" key="4">
    <source>
        <dbReference type="SAM" id="SignalP"/>
    </source>
</evidence>
<evidence type="ECO:0000259" key="5">
    <source>
        <dbReference type="Pfam" id="PF14257"/>
    </source>
</evidence>
<feature type="chain" id="PRO_5040879842" evidence="4">
    <location>
        <begin position="23"/>
        <end position="285"/>
    </location>
</feature>
<dbReference type="PROSITE" id="PS51257">
    <property type="entry name" value="PROKAR_LIPOPROTEIN"/>
    <property type="match status" value="1"/>
</dbReference>
<accession>A0A9X1HBJ9</accession>
<evidence type="ECO:0000256" key="1">
    <source>
        <dbReference type="SAM" id="Coils"/>
    </source>
</evidence>
<protein>
    <submittedName>
        <fullName evidence="6">DUF4349 domain-containing protein</fullName>
    </submittedName>
</protein>
<name>A0A9X1HBJ9_9FLAO</name>
<gene>
    <name evidence="6" type="ORF">K6T82_13200</name>
</gene>
<feature type="domain" description="DUF4349" evidence="5">
    <location>
        <begin position="69"/>
        <end position="274"/>
    </location>
</feature>
<proteinExistence type="predicted"/>
<organism evidence="6 7">
    <name type="scientific">Flavobacterium potami</name>
    <dbReference type="NCBI Taxonomy" id="2872310"/>
    <lineage>
        <taxon>Bacteria</taxon>
        <taxon>Pseudomonadati</taxon>
        <taxon>Bacteroidota</taxon>
        <taxon>Flavobacteriia</taxon>
        <taxon>Flavobacteriales</taxon>
        <taxon>Flavobacteriaceae</taxon>
        <taxon>Flavobacterium</taxon>
    </lineage>
</organism>
<comment type="caution">
    <text evidence="6">The sequence shown here is derived from an EMBL/GenBank/DDBJ whole genome shotgun (WGS) entry which is preliminary data.</text>
</comment>
<keyword evidence="4" id="KW-0732">Signal</keyword>
<dbReference type="EMBL" id="JAINUY010000004">
    <property type="protein sequence ID" value="MBZ4035730.1"/>
    <property type="molecule type" value="Genomic_DNA"/>
</dbReference>
<evidence type="ECO:0000313" key="6">
    <source>
        <dbReference type="EMBL" id="MBZ4035730.1"/>
    </source>
</evidence>
<evidence type="ECO:0000256" key="3">
    <source>
        <dbReference type="SAM" id="Phobius"/>
    </source>
</evidence>